<dbReference type="SUPFAM" id="SSF54403">
    <property type="entry name" value="Cystatin/monellin"/>
    <property type="match status" value="2"/>
</dbReference>
<evidence type="ECO:0000259" key="1">
    <source>
        <dbReference type="Pfam" id="PF17881"/>
    </source>
</evidence>
<name>A0A7X2ZCN3_9BACL</name>
<dbReference type="InterPro" id="IPR041401">
    <property type="entry name" value="TseB-like_dom"/>
</dbReference>
<dbReference type="Pfam" id="PF17881">
    <property type="entry name" value="TseB"/>
    <property type="match status" value="1"/>
</dbReference>
<proteinExistence type="predicted"/>
<dbReference type="RefSeq" id="WP_330164537.1">
    <property type="nucleotide sequence ID" value="NZ_WNZX01000010.1"/>
</dbReference>
<dbReference type="EMBL" id="WNZX01000010">
    <property type="protein sequence ID" value="MUG71768.1"/>
    <property type="molecule type" value="Genomic_DNA"/>
</dbReference>
<feature type="domain" description="Cell wall elongation regulator TseB-like" evidence="1">
    <location>
        <begin position="39"/>
        <end position="82"/>
    </location>
</feature>
<dbReference type="Gene3D" id="3.10.450.40">
    <property type="match status" value="2"/>
</dbReference>
<gene>
    <name evidence="2" type="ORF">GNP93_13915</name>
</gene>
<evidence type="ECO:0000313" key="2">
    <source>
        <dbReference type="EMBL" id="MUG71768.1"/>
    </source>
</evidence>
<protein>
    <recommendedName>
        <fullName evidence="1">Cell wall elongation regulator TseB-like domain-containing protein</fullName>
    </recommendedName>
</protein>
<dbReference type="Proteomes" id="UP000450917">
    <property type="component" value="Unassembled WGS sequence"/>
</dbReference>
<sequence>MRKRWKWSLSAAAILIVAAVGFNWLYRAVSADEWNVQREAVISAYEKTVLTKAVKVERFISDKSYTVITGENKLGQPVYVWVGENEIRTEMAASGIPMSEAAAKVTAKHPSATILRATPGIMNDKPVWEVFYKLTPEGQDREQHFYDYYQFQDGAWIDTWRLSIQ</sequence>
<comment type="caution">
    <text evidence="2">The sequence shown here is derived from an EMBL/GenBank/DDBJ whole genome shotgun (WGS) entry which is preliminary data.</text>
</comment>
<keyword evidence="3" id="KW-1185">Reference proteome</keyword>
<dbReference type="AlphaFoldDB" id="A0A7X2ZCN3"/>
<reference evidence="2 3" key="1">
    <citation type="submission" date="2019-11" db="EMBL/GenBank/DDBJ databases">
        <title>Draft genome sequences of five Paenibacillus species of dairy origin.</title>
        <authorList>
            <person name="Olajide A.M."/>
            <person name="Chen S."/>
            <person name="Lapointe G."/>
        </authorList>
    </citation>
    <scope>NUCLEOTIDE SEQUENCE [LARGE SCALE GENOMIC DNA]</scope>
    <source>
        <strain evidence="2 3">2CS3</strain>
    </source>
</reference>
<accession>A0A7X2ZCN3</accession>
<dbReference type="InterPro" id="IPR046350">
    <property type="entry name" value="Cystatin_sf"/>
</dbReference>
<evidence type="ECO:0000313" key="3">
    <source>
        <dbReference type="Proteomes" id="UP000450917"/>
    </source>
</evidence>
<organism evidence="2 3">
    <name type="scientific">Paenibacillus validus</name>
    <dbReference type="NCBI Taxonomy" id="44253"/>
    <lineage>
        <taxon>Bacteria</taxon>
        <taxon>Bacillati</taxon>
        <taxon>Bacillota</taxon>
        <taxon>Bacilli</taxon>
        <taxon>Bacillales</taxon>
        <taxon>Paenibacillaceae</taxon>
        <taxon>Paenibacillus</taxon>
    </lineage>
</organism>